<dbReference type="InterPro" id="IPR042099">
    <property type="entry name" value="ANL_N_sf"/>
</dbReference>
<evidence type="ECO:0000259" key="9">
    <source>
        <dbReference type="Pfam" id="PF13193"/>
    </source>
</evidence>
<evidence type="ECO:0000256" key="5">
    <source>
        <dbReference type="ARBA" id="ARBA00039638"/>
    </source>
</evidence>
<name>A0A834RAL6_SARSC</name>
<reference evidence="11" key="3">
    <citation type="submission" date="2022-06" db="UniProtKB">
        <authorList>
            <consortium name="EnsemblMetazoa"/>
        </authorList>
    </citation>
    <scope>IDENTIFICATION</scope>
</reference>
<dbReference type="PROSITE" id="PS00455">
    <property type="entry name" value="AMP_BINDING"/>
    <property type="match status" value="1"/>
</dbReference>
<evidence type="ECO:0000259" key="8">
    <source>
        <dbReference type="Pfam" id="PF00501"/>
    </source>
</evidence>
<dbReference type="FunFam" id="3.30.300.30:FF:000008">
    <property type="entry name" value="2,3-dihydroxybenzoate-AMP ligase"/>
    <property type="match status" value="1"/>
</dbReference>
<reference evidence="12" key="1">
    <citation type="journal article" date="2020" name="PLoS Negl. Trop. Dis.">
        <title>High-quality nuclear genome for Sarcoptes scabiei-A critical resource for a neglected parasite.</title>
        <authorList>
            <person name="Korhonen P.K."/>
            <person name="Gasser R.B."/>
            <person name="Ma G."/>
            <person name="Wang T."/>
            <person name="Stroehlein A.J."/>
            <person name="Young N.D."/>
            <person name="Ang C.S."/>
            <person name="Fernando D.D."/>
            <person name="Lu H.C."/>
            <person name="Taylor S."/>
            <person name="Reynolds S.L."/>
            <person name="Mofiz E."/>
            <person name="Najaraj S.H."/>
            <person name="Gowda H."/>
            <person name="Madugundu A."/>
            <person name="Renuse S."/>
            <person name="Holt D."/>
            <person name="Pandey A."/>
            <person name="Papenfuss A.T."/>
            <person name="Fischer K."/>
        </authorList>
    </citation>
    <scope>NUCLEOTIDE SEQUENCE [LARGE SCALE GENOMIC DNA]</scope>
</reference>
<dbReference type="InterPro" id="IPR045851">
    <property type="entry name" value="AMP-bd_C_sf"/>
</dbReference>
<dbReference type="PANTHER" id="PTHR43201:SF5">
    <property type="entry name" value="MEDIUM-CHAIN ACYL-COA LIGASE ACSF2, MITOCHONDRIAL"/>
    <property type="match status" value="1"/>
</dbReference>
<reference evidence="10" key="2">
    <citation type="submission" date="2020-01" db="EMBL/GenBank/DDBJ databases">
        <authorList>
            <person name="Korhonen P.K.K."/>
            <person name="Guangxu M.G."/>
            <person name="Wang T.W."/>
            <person name="Stroehlein A.J.S."/>
            <person name="Young N.D."/>
            <person name="Ang C.-S.A."/>
            <person name="Fernando D.W.F."/>
            <person name="Lu H.L."/>
            <person name="Taylor S.T."/>
            <person name="Ehtesham M.E.M."/>
            <person name="Najaraj S.H.N."/>
            <person name="Harsha G.H.G."/>
            <person name="Madugundu A.M."/>
            <person name="Renuse S.R."/>
            <person name="Holt D.H."/>
            <person name="Pandey A.P."/>
            <person name="Papenfuss A.P."/>
            <person name="Gasser R.B.G."/>
            <person name="Fischer K.F."/>
        </authorList>
    </citation>
    <scope>NUCLEOTIDE SEQUENCE</scope>
    <source>
        <strain evidence="10">SSS_KF_BRIS2020</strain>
    </source>
</reference>
<dbReference type="PANTHER" id="PTHR43201">
    <property type="entry name" value="ACYL-COA SYNTHETASE"/>
    <property type="match status" value="1"/>
</dbReference>
<gene>
    <name evidence="10" type="ORF">SSS_8000</name>
</gene>
<dbReference type="AlphaFoldDB" id="A0A834RAL6"/>
<evidence type="ECO:0000313" key="10">
    <source>
        <dbReference type="EMBL" id="KAF7492889.1"/>
    </source>
</evidence>
<dbReference type="EC" id="6.2.1.2" evidence="4"/>
<evidence type="ECO:0000256" key="7">
    <source>
        <dbReference type="ARBA" id="ARBA00048277"/>
    </source>
</evidence>
<evidence type="ECO:0000313" key="12">
    <source>
        <dbReference type="Proteomes" id="UP000070412"/>
    </source>
</evidence>
<evidence type="ECO:0000313" key="11">
    <source>
        <dbReference type="EnsemblMetazoa" id="KAF7492889.1"/>
    </source>
</evidence>
<dbReference type="Gene3D" id="3.40.50.12780">
    <property type="entry name" value="N-terminal domain of ligase-like"/>
    <property type="match status" value="1"/>
</dbReference>
<dbReference type="InterPro" id="IPR000873">
    <property type="entry name" value="AMP-dep_synth/lig_dom"/>
</dbReference>
<accession>A0A834RAL6</accession>
<dbReference type="EMBL" id="WVUK01000056">
    <property type="protein sequence ID" value="KAF7492889.1"/>
    <property type="molecule type" value="Genomic_DNA"/>
</dbReference>
<evidence type="ECO:0000256" key="4">
    <source>
        <dbReference type="ARBA" id="ARBA00039009"/>
    </source>
</evidence>
<organism evidence="10">
    <name type="scientific">Sarcoptes scabiei</name>
    <name type="common">Itch mite</name>
    <name type="synonym">Acarus scabiei</name>
    <dbReference type="NCBI Taxonomy" id="52283"/>
    <lineage>
        <taxon>Eukaryota</taxon>
        <taxon>Metazoa</taxon>
        <taxon>Ecdysozoa</taxon>
        <taxon>Arthropoda</taxon>
        <taxon>Chelicerata</taxon>
        <taxon>Arachnida</taxon>
        <taxon>Acari</taxon>
        <taxon>Acariformes</taxon>
        <taxon>Sarcoptiformes</taxon>
        <taxon>Astigmata</taxon>
        <taxon>Psoroptidia</taxon>
        <taxon>Sarcoptoidea</taxon>
        <taxon>Sarcoptidae</taxon>
        <taxon>Sarcoptinae</taxon>
        <taxon>Sarcoptes</taxon>
    </lineage>
</organism>
<dbReference type="GO" id="GO:0006631">
    <property type="term" value="P:fatty acid metabolic process"/>
    <property type="evidence" value="ECO:0007669"/>
    <property type="project" value="TreeGrafter"/>
</dbReference>
<dbReference type="Pfam" id="PF00501">
    <property type="entry name" value="AMP-binding"/>
    <property type="match status" value="1"/>
</dbReference>
<protein>
    <recommendedName>
        <fullName evidence="5">Medium-chain acyl-CoA ligase ACSF2, mitochondrial</fullName>
        <ecNumber evidence="4">6.2.1.2</ecNumber>
    </recommendedName>
</protein>
<comment type="function">
    <text evidence="3">Acyl-CoA synthases catalyze the initial reaction in fatty acid metabolism, by forming a thioester with CoA. Has some preference toward medium-chain substrates. Plays a role in adipocyte differentiation.</text>
</comment>
<evidence type="ECO:0000256" key="2">
    <source>
        <dbReference type="ARBA" id="ARBA00022598"/>
    </source>
</evidence>
<dbReference type="InterPro" id="IPR025110">
    <property type="entry name" value="AMP-bd_C"/>
</dbReference>
<dbReference type="InterPro" id="IPR020845">
    <property type="entry name" value="AMP-binding_CS"/>
</dbReference>
<comment type="catalytic activity">
    <reaction evidence="7">
        <text>a medium-chain fatty acid + ATP + CoA = a medium-chain fatty acyl-CoA + AMP + diphosphate</text>
        <dbReference type="Rhea" id="RHEA:48340"/>
        <dbReference type="ChEBI" id="CHEBI:30616"/>
        <dbReference type="ChEBI" id="CHEBI:33019"/>
        <dbReference type="ChEBI" id="CHEBI:57287"/>
        <dbReference type="ChEBI" id="CHEBI:59558"/>
        <dbReference type="ChEBI" id="CHEBI:90546"/>
        <dbReference type="ChEBI" id="CHEBI:456215"/>
        <dbReference type="EC" id="6.2.1.2"/>
    </reaction>
</comment>
<dbReference type="SUPFAM" id="SSF56801">
    <property type="entry name" value="Acetyl-CoA synthetase-like"/>
    <property type="match status" value="1"/>
</dbReference>
<feature type="domain" description="AMP-binding enzyme C-terminal" evidence="9">
    <location>
        <begin position="547"/>
        <end position="622"/>
    </location>
</feature>
<sequence>MSTKILRIEKFLNLKPSIWLCGRQSTILQSLSSSPSPTSFAFKHNGSIFWQSQRNFNVNSFSDDFLEPFVDAPYSYAFGRSNNHIIHRTLGQILNERLDFDADKPVIISHHEKLTKSYAEFFDDVRQLSYALHNVLGLKRGDVVGLWSLNAYSWLLVQFACIRMGLILCTINPYYQTQELDYALRKGEIKALFMPGKNSKQNVVNRYSDIFLKTLNTEQKKQSDPSLRIHLENVIVLDGDGFDQGDLSASMSSIKFHHFDTLRKQKGKDVDQSLIESVIPDDPAVIMFTSGTTGKPKGACLSHSNIINNVSFTLRRYLYSMDSIVCVPLPFFHAFAGILGNLLIAISSIPLVIPCLKYDVRQLAEAIEQHQATDVMVTPTLAIDLLTYSKEEKLKLPSLKSVIAGGASVPVELTQQFVDYFPNCDRFQIGYGSTEISPCCSACSPLHSFGEATTTVGAPIDFVEMKIVDPKTRQTVKLGETGEILNRGHNTMLGYWRDPEKTKEVIDDGRWYNTGDLGVMDEKGLIKIIGRTKELIIVGGENVYPREIEEILYTHPAIEIVNVIGIPDERKGEVVCAWVKLHHNAQCTEEELKEFCKDRITYFKVPKHFLFVDSFPMTATGKAQKFIMEKMTIEKLNLHKDKHYKA</sequence>
<dbReference type="Gene3D" id="3.30.300.30">
    <property type="match status" value="1"/>
</dbReference>
<evidence type="ECO:0000256" key="6">
    <source>
        <dbReference type="ARBA" id="ARBA00047319"/>
    </source>
</evidence>
<keyword evidence="2" id="KW-0436">Ligase</keyword>
<dbReference type="OrthoDB" id="10253115at2759"/>
<feature type="domain" description="AMP-dependent synthetase/ligase" evidence="8">
    <location>
        <begin position="102"/>
        <end position="496"/>
    </location>
</feature>
<dbReference type="Proteomes" id="UP000070412">
    <property type="component" value="Unassembled WGS sequence"/>
</dbReference>
<keyword evidence="12" id="KW-1185">Reference proteome</keyword>
<evidence type="ECO:0000256" key="1">
    <source>
        <dbReference type="ARBA" id="ARBA00006432"/>
    </source>
</evidence>
<proteinExistence type="inferred from homology"/>
<comment type="catalytic activity">
    <reaction evidence="6">
        <text>octanoate + ATP + CoA = octanoyl-CoA + AMP + diphosphate</text>
        <dbReference type="Rhea" id="RHEA:33631"/>
        <dbReference type="ChEBI" id="CHEBI:25646"/>
        <dbReference type="ChEBI" id="CHEBI:30616"/>
        <dbReference type="ChEBI" id="CHEBI:33019"/>
        <dbReference type="ChEBI" id="CHEBI:57287"/>
        <dbReference type="ChEBI" id="CHEBI:57386"/>
        <dbReference type="ChEBI" id="CHEBI:456215"/>
    </reaction>
</comment>
<dbReference type="Pfam" id="PF13193">
    <property type="entry name" value="AMP-binding_C"/>
    <property type="match status" value="1"/>
</dbReference>
<evidence type="ECO:0000256" key="3">
    <source>
        <dbReference type="ARBA" id="ARBA00037247"/>
    </source>
</evidence>
<dbReference type="EnsemblMetazoa" id="SSS_8000s_mrna">
    <property type="protein sequence ID" value="KAF7492889.1"/>
    <property type="gene ID" value="SSS_8000"/>
</dbReference>
<dbReference type="GO" id="GO:0031956">
    <property type="term" value="F:medium-chain fatty acid-CoA ligase activity"/>
    <property type="evidence" value="ECO:0007669"/>
    <property type="project" value="UniProtKB-EC"/>
</dbReference>
<comment type="similarity">
    <text evidence="1">Belongs to the ATP-dependent AMP-binding enzyme family.</text>
</comment>